<protein>
    <recommendedName>
        <fullName evidence="3">Glycine cleavage system P-protein N-terminal domain-containing protein</fullName>
    </recommendedName>
</protein>
<dbReference type="GO" id="GO:0005960">
    <property type="term" value="C:glycine cleavage complex"/>
    <property type="evidence" value="ECO:0007669"/>
    <property type="project" value="TreeGrafter"/>
</dbReference>
<keyword evidence="2" id="KW-0560">Oxidoreductase</keyword>
<dbReference type="InterPro" id="IPR049315">
    <property type="entry name" value="GDC-P_N"/>
</dbReference>
<dbReference type="InterPro" id="IPR015421">
    <property type="entry name" value="PyrdxlP-dep_Trfase_major"/>
</dbReference>
<dbReference type="Gene3D" id="6.20.440.10">
    <property type="match status" value="1"/>
</dbReference>
<gene>
    <name evidence="4" type="ORF">METZ01_LOCUS142807</name>
</gene>
<dbReference type="GO" id="GO:0030170">
    <property type="term" value="F:pyridoxal phosphate binding"/>
    <property type="evidence" value="ECO:0007669"/>
    <property type="project" value="TreeGrafter"/>
</dbReference>
<dbReference type="EMBL" id="UINC01021746">
    <property type="protein sequence ID" value="SVA89953.1"/>
    <property type="molecule type" value="Genomic_DNA"/>
</dbReference>
<dbReference type="GO" id="GO:0019464">
    <property type="term" value="P:glycine decarboxylation via glycine cleavage system"/>
    <property type="evidence" value="ECO:0007669"/>
    <property type="project" value="TreeGrafter"/>
</dbReference>
<dbReference type="FunFam" id="3.40.640.10:FF:000224">
    <property type="entry name" value="Probable glycine dehydrogenase (decarboxylating) subunit 2"/>
    <property type="match status" value="1"/>
</dbReference>
<name>A0A381ZMH9_9ZZZZ</name>
<dbReference type="Pfam" id="PF02347">
    <property type="entry name" value="GDC-P"/>
    <property type="match status" value="1"/>
</dbReference>
<feature type="non-terminal residue" evidence="4">
    <location>
        <position position="357"/>
    </location>
</feature>
<keyword evidence="1" id="KW-0663">Pyridoxal phosphate</keyword>
<feature type="non-terminal residue" evidence="4">
    <location>
        <position position="1"/>
    </location>
</feature>
<feature type="domain" description="Glycine cleavage system P-protein N-terminal" evidence="3">
    <location>
        <begin position="30"/>
        <end position="291"/>
    </location>
</feature>
<organism evidence="4">
    <name type="scientific">marine metagenome</name>
    <dbReference type="NCBI Taxonomy" id="408172"/>
    <lineage>
        <taxon>unclassified sequences</taxon>
        <taxon>metagenomes</taxon>
        <taxon>ecological metagenomes</taxon>
    </lineage>
</organism>
<dbReference type="PANTHER" id="PTHR11773:SF1">
    <property type="entry name" value="GLYCINE DEHYDROGENASE (DECARBOXYLATING), MITOCHONDRIAL"/>
    <property type="match status" value="1"/>
</dbReference>
<evidence type="ECO:0000256" key="2">
    <source>
        <dbReference type="ARBA" id="ARBA00023002"/>
    </source>
</evidence>
<dbReference type="NCBIfam" id="NF003346">
    <property type="entry name" value="PRK04366.1"/>
    <property type="match status" value="1"/>
</dbReference>
<dbReference type="GO" id="GO:0005829">
    <property type="term" value="C:cytosol"/>
    <property type="evidence" value="ECO:0007669"/>
    <property type="project" value="TreeGrafter"/>
</dbReference>
<dbReference type="SUPFAM" id="SSF53383">
    <property type="entry name" value="PLP-dependent transferases"/>
    <property type="match status" value="1"/>
</dbReference>
<dbReference type="AlphaFoldDB" id="A0A381ZMH9"/>
<dbReference type="GO" id="GO:0016594">
    <property type="term" value="F:glycine binding"/>
    <property type="evidence" value="ECO:0007669"/>
    <property type="project" value="TreeGrafter"/>
</dbReference>
<proteinExistence type="predicted"/>
<dbReference type="Gene3D" id="3.40.640.10">
    <property type="entry name" value="Type I PLP-dependent aspartate aminotransferase-like (Major domain)"/>
    <property type="match status" value="1"/>
</dbReference>
<dbReference type="PANTHER" id="PTHR11773">
    <property type="entry name" value="GLYCINE DEHYDROGENASE, DECARBOXYLATING"/>
    <property type="match status" value="1"/>
</dbReference>
<dbReference type="InterPro" id="IPR020581">
    <property type="entry name" value="GDC_P"/>
</dbReference>
<evidence type="ECO:0000259" key="3">
    <source>
        <dbReference type="Pfam" id="PF02347"/>
    </source>
</evidence>
<accession>A0A381ZMH9</accession>
<evidence type="ECO:0000256" key="1">
    <source>
        <dbReference type="ARBA" id="ARBA00022898"/>
    </source>
</evidence>
<reference evidence="4" key="1">
    <citation type="submission" date="2018-05" db="EMBL/GenBank/DDBJ databases">
        <authorList>
            <person name="Lanie J.A."/>
            <person name="Ng W.-L."/>
            <person name="Kazmierczak K.M."/>
            <person name="Andrzejewski T.M."/>
            <person name="Davidsen T.M."/>
            <person name="Wayne K.J."/>
            <person name="Tettelin H."/>
            <person name="Glass J.I."/>
            <person name="Rusch D."/>
            <person name="Podicherti R."/>
            <person name="Tsui H.-C.T."/>
            <person name="Winkler M.E."/>
        </authorList>
    </citation>
    <scope>NUCLEOTIDE SEQUENCE</scope>
</reference>
<dbReference type="GO" id="GO:0004375">
    <property type="term" value="F:glycine dehydrogenase (decarboxylating) activity"/>
    <property type="evidence" value="ECO:0007669"/>
    <property type="project" value="InterPro"/>
</dbReference>
<evidence type="ECO:0000313" key="4">
    <source>
        <dbReference type="EMBL" id="SVA89953.1"/>
    </source>
</evidence>
<dbReference type="InterPro" id="IPR015424">
    <property type="entry name" value="PyrdxlP-dep_Trfase"/>
</dbReference>
<sequence>MKLIFDYDENITGHVPSESIDLDLPKHLMRSDLPLPNVNEVDVVRHYTNLSRKNFGIDLGIYPLGSCTMKYNPKVNENLARLNGFSQLHPMVPASFSQGSLELIWKLQQYLKEITGMDEITLQPAAGSQCELLGLMMAKKYFKDKNEERKKVIIPDYSHGTNPATSSMCKFQTVTVQSDTRGNIPLNKFRDVLDSDVAVVMITNPNTLGLFEENLSEISDLARSNGTLLYCDGANMNALLGIGKPGEQGFDMVHLNLHKTFSTPHGGGGPGGGALCVRSFLADYLPVPRIVKESDEKFSMDYDKKKSVGKVHSFYGNFGMLLRAYSYIMSWGSNISRVSKNALLNANYLQSLLSDVF</sequence>